<dbReference type="SUPFAM" id="SSF48600">
    <property type="entry name" value="Chorismate mutase II"/>
    <property type="match status" value="1"/>
</dbReference>
<evidence type="ECO:0000256" key="1">
    <source>
        <dbReference type="ARBA" id="ARBA00023235"/>
    </source>
</evidence>
<keyword evidence="4" id="KW-1185">Reference proteome</keyword>
<reference evidence="3" key="1">
    <citation type="journal article" date="2014" name="Int. J. Syst. Evol. Microbiol.">
        <title>Complete genome sequence of Corynebacterium casei LMG S-19264T (=DSM 44701T), isolated from a smear-ripened cheese.</title>
        <authorList>
            <consortium name="US DOE Joint Genome Institute (JGI-PGF)"/>
            <person name="Walter F."/>
            <person name="Albersmeier A."/>
            <person name="Kalinowski J."/>
            <person name="Ruckert C."/>
        </authorList>
    </citation>
    <scope>NUCLEOTIDE SEQUENCE</scope>
    <source>
        <strain evidence="3">CGMCC 4.7368</strain>
    </source>
</reference>
<dbReference type="SMART" id="SM00830">
    <property type="entry name" value="CM_2"/>
    <property type="match status" value="1"/>
</dbReference>
<dbReference type="EMBL" id="BMNH01000038">
    <property type="protein sequence ID" value="GGO81604.1"/>
    <property type="molecule type" value="Genomic_DNA"/>
</dbReference>
<accession>A0A917ZGB7</accession>
<evidence type="ECO:0000313" key="4">
    <source>
        <dbReference type="Proteomes" id="UP000646523"/>
    </source>
</evidence>
<dbReference type="GO" id="GO:0009697">
    <property type="term" value="P:salicylic acid biosynthetic process"/>
    <property type="evidence" value="ECO:0007669"/>
    <property type="project" value="TreeGrafter"/>
</dbReference>
<keyword evidence="1" id="KW-0413">Isomerase</keyword>
<dbReference type="InterPro" id="IPR036979">
    <property type="entry name" value="CM_dom_sf"/>
</dbReference>
<dbReference type="GO" id="GO:0046417">
    <property type="term" value="P:chorismate metabolic process"/>
    <property type="evidence" value="ECO:0007669"/>
    <property type="project" value="InterPro"/>
</dbReference>
<dbReference type="Pfam" id="PF01817">
    <property type="entry name" value="CM_2"/>
    <property type="match status" value="1"/>
</dbReference>
<dbReference type="RefSeq" id="WP_225263915.1">
    <property type="nucleotide sequence ID" value="NZ_BMNH01000038.1"/>
</dbReference>
<dbReference type="AlphaFoldDB" id="A0A917ZGB7"/>
<gene>
    <name evidence="3" type="ORF">GCM10012289_70960</name>
</gene>
<name>A0A917ZGB7_9ACTN</name>
<sequence length="98" mass="10543">MSEPTSLAEVRARIDALDGELIRLLADRQALVRRAAAFKKDEQAVRAPGRVEHVVTAARERAAGAGLSPDVAESVWRAMIDAFIELELTEHRAAGAPG</sequence>
<dbReference type="InterPro" id="IPR051331">
    <property type="entry name" value="Chorismate_mutase-related"/>
</dbReference>
<dbReference type="Proteomes" id="UP000646523">
    <property type="component" value="Unassembled WGS sequence"/>
</dbReference>
<dbReference type="InterPro" id="IPR036263">
    <property type="entry name" value="Chorismate_II_sf"/>
</dbReference>
<evidence type="ECO:0000313" key="3">
    <source>
        <dbReference type="EMBL" id="GGO81604.1"/>
    </source>
</evidence>
<feature type="domain" description="Chorismate mutase" evidence="2">
    <location>
        <begin position="1"/>
        <end position="91"/>
    </location>
</feature>
<dbReference type="PANTHER" id="PTHR38041:SF1">
    <property type="entry name" value="CHORISMATE MUTASE"/>
    <property type="match status" value="1"/>
</dbReference>
<comment type="caution">
    <text evidence="3">The sequence shown here is derived from an EMBL/GenBank/DDBJ whole genome shotgun (WGS) entry which is preliminary data.</text>
</comment>
<dbReference type="PROSITE" id="PS51168">
    <property type="entry name" value="CHORISMATE_MUT_2"/>
    <property type="match status" value="1"/>
</dbReference>
<protein>
    <submittedName>
        <fullName evidence="3">Chorismate mutase</fullName>
    </submittedName>
</protein>
<reference evidence="3" key="2">
    <citation type="submission" date="2020-09" db="EMBL/GenBank/DDBJ databases">
        <authorList>
            <person name="Sun Q."/>
            <person name="Zhou Y."/>
        </authorList>
    </citation>
    <scope>NUCLEOTIDE SEQUENCE</scope>
    <source>
        <strain evidence="3">CGMCC 4.7368</strain>
    </source>
</reference>
<organism evidence="3 4">
    <name type="scientific">Nonomuraea cavernae</name>
    <dbReference type="NCBI Taxonomy" id="2045107"/>
    <lineage>
        <taxon>Bacteria</taxon>
        <taxon>Bacillati</taxon>
        <taxon>Actinomycetota</taxon>
        <taxon>Actinomycetes</taxon>
        <taxon>Streptosporangiales</taxon>
        <taxon>Streptosporangiaceae</taxon>
        <taxon>Nonomuraea</taxon>
    </lineage>
</organism>
<dbReference type="GO" id="GO:0004106">
    <property type="term" value="F:chorismate mutase activity"/>
    <property type="evidence" value="ECO:0007669"/>
    <property type="project" value="InterPro"/>
</dbReference>
<dbReference type="InterPro" id="IPR002701">
    <property type="entry name" value="CM_II_prokaryot"/>
</dbReference>
<dbReference type="PANTHER" id="PTHR38041">
    <property type="entry name" value="CHORISMATE MUTASE"/>
    <property type="match status" value="1"/>
</dbReference>
<evidence type="ECO:0000259" key="2">
    <source>
        <dbReference type="PROSITE" id="PS51168"/>
    </source>
</evidence>
<dbReference type="Gene3D" id="1.20.59.10">
    <property type="entry name" value="Chorismate mutase"/>
    <property type="match status" value="1"/>
</dbReference>
<proteinExistence type="predicted"/>